<keyword evidence="4" id="KW-1185">Reference proteome</keyword>
<dbReference type="PANTHER" id="PTHR45947:SF3">
    <property type="entry name" value="SULFOQUINOVOSYL TRANSFERASE SQD2"/>
    <property type="match status" value="1"/>
</dbReference>
<dbReference type="EMBL" id="SMGK01000008">
    <property type="protein sequence ID" value="TCK69706.1"/>
    <property type="molecule type" value="Genomic_DNA"/>
</dbReference>
<dbReference type="InterPro" id="IPR001296">
    <property type="entry name" value="Glyco_trans_1"/>
</dbReference>
<dbReference type="Pfam" id="PF13579">
    <property type="entry name" value="Glyco_trans_4_4"/>
    <property type="match status" value="1"/>
</dbReference>
<protein>
    <submittedName>
        <fullName evidence="3">Glycosyltransferase involved in cell wall biosynthesis</fullName>
    </submittedName>
</protein>
<dbReference type="AlphaFoldDB" id="A0A4R1KWM6"/>
<gene>
    <name evidence="3" type="ORF">C7378_3452</name>
</gene>
<dbReference type="InterPro" id="IPR028098">
    <property type="entry name" value="Glyco_trans_4-like_N"/>
</dbReference>
<dbReference type="SUPFAM" id="SSF53756">
    <property type="entry name" value="UDP-Glycosyltransferase/glycogen phosphorylase"/>
    <property type="match status" value="1"/>
</dbReference>
<dbReference type="Pfam" id="PF00534">
    <property type="entry name" value="Glycos_transf_1"/>
    <property type="match status" value="1"/>
</dbReference>
<accession>A0A4R1KWM6</accession>
<sequence>MLYTALQVTISTMRLLHVIHSMSPETGGPAESLRQRASEHIRTGDTVEVLSQDRPDAPFLKTLDFPVHAISTEIGGYGRSPELLQWLRQNVGRFDGVVVEGLWQYFNIAVRKAAAGRVPYAVFSHGMLDPWFKKQYPLKHLKKSAYWLPFQYPVLRDATSVLFTTDIERQLATESFWPHRWQGVVVPFGIAPAPDETPSQLERFFAAVPGVRGRRFVLFLARLHEKKGCDLLVEAYARVAGQYPEVDLVMAGPDADELQKQLEGMARKYKIENRIHWPGMLQGEAKWGAFHACEAFVLPSHQENFGVAVAEALACSKPVLISDKVNIWDGIKADGAGLVDTDTADGAERILRSWLEMDGEQRRAMSRRAQACYERRFSMSRCAEAIRQVFAR</sequence>
<evidence type="ECO:0000313" key="3">
    <source>
        <dbReference type="EMBL" id="TCK69706.1"/>
    </source>
</evidence>
<comment type="caution">
    <text evidence="3">The sequence shown here is derived from an EMBL/GenBank/DDBJ whole genome shotgun (WGS) entry which is preliminary data.</text>
</comment>
<evidence type="ECO:0000313" key="4">
    <source>
        <dbReference type="Proteomes" id="UP000295210"/>
    </source>
</evidence>
<reference evidence="3 4" key="1">
    <citation type="submission" date="2019-03" db="EMBL/GenBank/DDBJ databases">
        <title>Genomic Encyclopedia of Type Strains, Phase IV (KMG-IV): sequencing the most valuable type-strain genomes for metagenomic binning, comparative biology and taxonomic classification.</title>
        <authorList>
            <person name="Goeker M."/>
        </authorList>
    </citation>
    <scope>NUCLEOTIDE SEQUENCE [LARGE SCALE GENOMIC DNA]</scope>
    <source>
        <strain evidence="3 4">DSM 103428</strain>
    </source>
</reference>
<evidence type="ECO:0000259" key="1">
    <source>
        <dbReference type="Pfam" id="PF00534"/>
    </source>
</evidence>
<proteinExistence type="predicted"/>
<feature type="domain" description="Glycosyl transferase family 1" evidence="1">
    <location>
        <begin position="213"/>
        <end position="370"/>
    </location>
</feature>
<dbReference type="PANTHER" id="PTHR45947">
    <property type="entry name" value="SULFOQUINOVOSYL TRANSFERASE SQD2"/>
    <property type="match status" value="1"/>
</dbReference>
<evidence type="ECO:0000259" key="2">
    <source>
        <dbReference type="Pfam" id="PF13579"/>
    </source>
</evidence>
<keyword evidence="3" id="KW-0808">Transferase</keyword>
<dbReference type="Gene3D" id="3.40.50.2000">
    <property type="entry name" value="Glycogen Phosphorylase B"/>
    <property type="match status" value="2"/>
</dbReference>
<name>A0A4R1KWM6_9BACT</name>
<dbReference type="Proteomes" id="UP000295210">
    <property type="component" value="Unassembled WGS sequence"/>
</dbReference>
<organism evidence="3 4">
    <name type="scientific">Acidipila rosea</name>
    <dbReference type="NCBI Taxonomy" id="768535"/>
    <lineage>
        <taxon>Bacteria</taxon>
        <taxon>Pseudomonadati</taxon>
        <taxon>Acidobacteriota</taxon>
        <taxon>Terriglobia</taxon>
        <taxon>Terriglobales</taxon>
        <taxon>Acidobacteriaceae</taxon>
        <taxon>Acidipila</taxon>
    </lineage>
</organism>
<dbReference type="GO" id="GO:0016758">
    <property type="term" value="F:hexosyltransferase activity"/>
    <property type="evidence" value="ECO:0007669"/>
    <property type="project" value="TreeGrafter"/>
</dbReference>
<dbReference type="InterPro" id="IPR050194">
    <property type="entry name" value="Glycosyltransferase_grp1"/>
</dbReference>
<feature type="domain" description="Glycosyltransferase subfamily 4-like N-terminal" evidence="2">
    <location>
        <begin position="27"/>
        <end position="189"/>
    </location>
</feature>